<dbReference type="AlphaFoldDB" id="A0A9N9S7H6"/>
<evidence type="ECO:0000259" key="4">
    <source>
        <dbReference type="Pfam" id="PF08669"/>
    </source>
</evidence>
<dbReference type="Gene3D" id="3.30.1360.120">
    <property type="entry name" value="Probable tRNA modification gtpase trme, domain 1"/>
    <property type="match status" value="1"/>
</dbReference>
<dbReference type="Proteomes" id="UP001153620">
    <property type="component" value="Chromosome 3"/>
</dbReference>
<dbReference type="Pfam" id="PF01266">
    <property type="entry name" value="DAO"/>
    <property type="match status" value="1"/>
</dbReference>
<feature type="domain" description="Aminomethyltransferase C-terminal" evidence="4">
    <location>
        <begin position="755"/>
        <end position="837"/>
    </location>
</feature>
<dbReference type="InterPro" id="IPR013977">
    <property type="entry name" value="GcvT_C"/>
</dbReference>
<dbReference type="Gene3D" id="3.50.50.60">
    <property type="entry name" value="FAD/NAD(P)-binding domain"/>
    <property type="match status" value="1"/>
</dbReference>
<dbReference type="InterPro" id="IPR006076">
    <property type="entry name" value="FAD-dep_OxRdtase"/>
</dbReference>
<dbReference type="GO" id="GO:0005739">
    <property type="term" value="C:mitochondrion"/>
    <property type="evidence" value="ECO:0007669"/>
    <property type="project" value="TreeGrafter"/>
</dbReference>
<dbReference type="InterPro" id="IPR036188">
    <property type="entry name" value="FAD/NAD-bd_sf"/>
</dbReference>
<dbReference type="InterPro" id="IPR029043">
    <property type="entry name" value="GcvT/YgfZ_C"/>
</dbReference>
<dbReference type="PANTHER" id="PTHR43757">
    <property type="entry name" value="AMINOMETHYLTRANSFERASE"/>
    <property type="match status" value="1"/>
</dbReference>
<dbReference type="SUPFAM" id="SSF101790">
    <property type="entry name" value="Aminomethyltransferase beta-barrel domain"/>
    <property type="match status" value="1"/>
</dbReference>
<accession>A0A9N9S7H6</accession>
<dbReference type="InterPro" id="IPR028896">
    <property type="entry name" value="GcvT/YgfZ/DmdA"/>
</dbReference>
<dbReference type="Gene3D" id="3.30.9.10">
    <property type="entry name" value="D-Amino Acid Oxidase, subunit A, domain 2"/>
    <property type="match status" value="1"/>
</dbReference>
<feature type="domain" description="GCVT N-terminal" evidence="3">
    <location>
        <begin position="452"/>
        <end position="737"/>
    </location>
</feature>
<evidence type="ECO:0000259" key="5">
    <source>
        <dbReference type="Pfam" id="PF16350"/>
    </source>
</evidence>
<feature type="domain" description="FAD dependent oxidoreductase central" evidence="5">
    <location>
        <begin position="395"/>
        <end position="450"/>
    </location>
</feature>
<evidence type="ECO:0000313" key="6">
    <source>
        <dbReference type="EMBL" id="CAG9809678.1"/>
    </source>
</evidence>
<dbReference type="Pfam" id="PF08669">
    <property type="entry name" value="GCV_T_C"/>
    <property type="match status" value="1"/>
</dbReference>
<organism evidence="6 7">
    <name type="scientific">Chironomus riparius</name>
    <dbReference type="NCBI Taxonomy" id="315576"/>
    <lineage>
        <taxon>Eukaryota</taxon>
        <taxon>Metazoa</taxon>
        <taxon>Ecdysozoa</taxon>
        <taxon>Arthropoda</taxon>
        <taxon>Hexapoda</taxon>
        <taxon>Insecta</taxon>
        <taxon>Pterygota</taxon>
        <taxon>Neoptera</taxon>
        <taxon>Endopterygota</taxon>
        <taxon>Diptera</taxon>
        <taxon>Nematocera</taxon>
        <taxon>Chironomoidea</taxon>
        <taxon>Chironomidae</taxon>
        <taxon>Chironominae</taxon>
        <taxon>Chironomus</taxon>
    </lineage>
</organism>
<dbReference type="PANTHER" id="PTHR43757:SF15">
    <property type="entry name" value="PYRUVATE DEHYDROGENASE PHOSPHATASE REGULATORY SUBUNIT, MITOCHONDRIAL-LIKE"/>
    <property type="match status" value="1"/>
</dbReference>
<comment type="similarity">
    <text evidence="1">Belongs to the GcvT family.</text>
</comment>
<proteinExistence type="inferred from homology"/>
<keyword evidence="7" id="KW-1185">Reference proteome</keyword>
<dbReference type="SUPFAM" id="SSF51905">
    <property type="entry name" value="FAD/NAD(P)-binding domain"/>
    <property type="match status" value="1"/>
</dbReference>
<dbReference type="InterPro" id="IPR032503">
    <property type="entry name" value="FAO_M"/>
</dbReference>
<dbReference type="Gene3D" id="3.30.70.1400">
    <property type="entry name" value="Aminomethyltransferase beta-barrel domains"/>
    <property type="match status" value="1"/>
</dbReference>
<protein>
    <submittedName>
        <fullName evidence="6">Uncharacterized protein</fullName>
    </submittedName>
</protein>
<evidence type="ECO:0000259" key="3">
    <source>
        <dbReference type="Pfam" id="PF01571"/>
    </source>
</evidence>
<dbReference type="OrthoDB" id="429143at2759"/>
<evidence type="ECO:0000259" key="2">
    <source>
        <dbReference type="Pfam" id="PF01266"/>
    </source>
</evidence>
<dbReference type="Pfam" id="PF16350">
    <property type="entry name" value="FAO_M"/>
    <property type="match status" value="1"/>
</dbReference>
<dbReference type="SUPFAM" id="SSF54373">
    <property type="entry name" value="FAD-linked reductases, C-terminal domain"/>
    <property type="match status" value="1"/>
</dbReference>
<reference evidence="6" key="1">
    <citation type="submission" date="2022-01" db="EMBL/GenBank/DDBJ databases">
        <authorList>
            <person name="King R."/>
        </authorList>
    </citation>
    <scope>NUCLEOTIDE SEQUENCE</scope>
</reference>
<dbReference type="EMBL" id="OU895879">
    <property type="protein sequence ID" value="CAG9809678.1"/>
    <property type="molecule type" value="Genomic_DNA"/>
</dbReference>
<dbReference type="Gene3D" id="2.40.30.110">
    <property type="entry name" value="Aminomethyltransferase beta-barrel domains"/>
    <property type="match status" value="1"/>
</dbReference>
<evidence type="ECO:0000256" key="1">
    <source>
        <dbReference type="ARBA" id="ARBA00008609"/>
    </source>
</evidence>
<feature type="domain" description="FAD dependent oxidoreductase" evidence="2">
    <location>
        <begin position="33"/>
        <end position="391"/>
    </location>
</feature>
<evidence type="ECO:0000313" key="7">
    <source>
        <dbReference type="Proteomes" id="UP001153620"/>
    </source>
</evidence>
<dbReference type="Pfam" id="PF01571">
    <property type="entry name" value="GCV_T"/>
    <property type="match status" value="1"/>
</dbReference>
<reference evidence="6" key="2">
    <citation type="submission" date="2022-10" db="EMBL/GenBank/DDBJ databases">
        <authorList>
            <consortium name="ENA_rothamsted_submissions"/>
            <consortium name="culmorum"/>
            <person name="King R."/>
        </authorList>
    </citation>
    <scope>NUCLEOTIDE SEQUENCE</scope>
</reference>
<name>A0A9N9S7H6_9DIPT</name>
<dbReference type="SUPFAM" id="SSF103025">
    <property type="entry name" value="Folate-binding domain"/>
    <property type="match status" value="1"/>
</dbReference>
<dbReference type="InterPro" id="IPR006222">
    <property type="entry name" value="GCVT_N"/>
</dbReference>
<sequence length="873" mass="99339">MLRIAPRKLKSSVLLTCHRHYNEHHGNLPQSARVVIAGSGAVANAVAYHLTKQGWSDVLVLEQNTIKSGTSHFSTGLIGLLKPFSMRKVIEESLTTYRELETLGYDIGLKRCGSINLAQTPDRMIALKRRMSYSQVEGLECELLEPNEIQRLHPYISTEGILGGVYVPDDCYVDSSKLCDALIDVAVKSGVQYREHCHVKYILTDSEDGVCGVDTDLGTVKCEYFVNAAGMWSRELGFKCDKAVRIPTCSSEHYYLTTRNLGILENQNLPCIRDYDNSHYSRQNDEELLIGWYENEGNTAFEKTVPRNWMKDLQGHEHVHLEKIWDRLVHRYPILNDSDAPTVRVSANTFTPDSRWIMGEAPGVDRYFAAAGTNGNTFQGAGGMGKYVSEWIVSGRPTTDLFPFSIQRFHALHNNRNYLQQRVREIVGKHYQIQYPNQSEYQYARKLRTSPLYSLLEQRGGVFGTKMAYERALYFDTTYRRGEPLPTMPKPTFFKPPYFNFMVDENAACRETVGIIDISSFSKIKISSSSKTDVVSYLQNVCCNNADIEIETCMKTGMLNKNGGYENECIIVRQTPTTFFMISPSSQQTKILEWMTDNLPKNNRTIKLSDHTSSYTVLNVTGPKAYSLISELTNSDINLKHFRYKQINIGFASEIMVMKYSHTGDTNGYCLYIPSEYALHVYDELTKVGIDYGAKDVGTITQRSMRVERFIPLMGDELTSDVTPLEAGQEHYIDFSKDFLGKAALLKQKEIGLRKKLVLLMLDDFDVEADIWPWGSEPIFRNSEYVGNVTTACYGFLSGKMICLGYVDGTDNVTRDYILEPGATYHIDIANRFFEATPYVNRKDLPYLKEQQDEMRASNFHQKASVFREKKKV</sequence>
<dbReference type="InterPro" id="IPR027266">
    <property type="entry name" value="TrmE/GcvT-like"/>
</dbReference>
<gene>
    <name evidence="6" type="ORF">CHIRRI_LOCUS12498</name>
</gene>